<dbReference type="GO" id="GO:0004222">
    <property type="term" value="F:metalloendopeptidase activity"/>
    <property type="evidence" value="ECO:0007669"/>
    <property type="project" value="TreeGrafter"/>
</dbReference>
<name>G4CMM4_9NEIS</name>
<comment type="cofactor">
    <cofactor evidence="1">
        <name>Zn(2+)</name>
        <dbReference type="ChEBI" id="CHEBI:29105"/>
    </cofactor>
</comment>
<keyword evidence="2" id="KW-0645">Protease</keyword>
<dbReference type="Proteomes" id="UP000005336">
    <property type="component" value="Unassembled WGS sequence"/>
</dbReference>
<proteinExistence type="predicted"/>
<protein>
    <submittedName>
        <fullName evidence="8">M23 peptidase domain protein</fullName>
    </submittedName>
</protein>
<dbReference type="SUPFAM" id="SSF51261">
    <property type="entry name" value="Duplicated hybrid motif"/>
    <property type="match status" value="1"/>
</dbReference>
<dbReference type="InterPro" id="IPR050570">
    <property type="entry name" value="Cell_wall_metabolism_enzyme"/>
</dbReference>
<dbReference type="HOGENOM" id="CLU_026846_4_1_4"/>
<dbReference type="Gene3D" id="2.70.70.10">
    <property type="entry name" value="Glucose Permease (Domain IIA)"/>
    <property type="match status" value="1"/>
</dbReference>
<dbReference type="Gene3D" id="3.10.450.350">
    <property type="match status" value="2"/>
</dbReference>
<dbReference type="InterPro" id="IPR011055">
    <property type="entry name" value="Dup_hybrid_motif"/>
</dbReference>
<evidence type="ECO:0000256" key="5">
    <source>
        <dbReference type="ARBA" id="ARBA00022833"/>
    </source>
</evidence>
<dbReference type="PROSITE" id="PS51782">
    <property type="entry name" value="LYSM"/>
    <property type="match status" value="1"/>
</dbReference>
<reference evidence="8 9" key="1">
    <citation type="submission" date="2011-06" db="EMBL/GenBank/DDBJ databases">
        <authorList>
            <person name="Muzny D."/>
            <person name="Qin X."/>
            <person name="Deng J."/>
            <person name="Jiang H."/>
            <person name="Liu Y."/>
            <person name="Qu J."/>
            <person name="Song X.-Z."/>
            <person name="Zhang L."/>
            <person name="Thornton R."/>
            <person name="Coyle M."/>
            <person name="Francisco L."/>
            <person name="Jackson L."/>
            <person name="Javaid M."/>
            <person name="Korchina V."/>
            <person name="Kovar C."/>
            <person name="Mata R."/>
            <person name="Mathew T."/>
            <person name="Ngo R."/>
            <person name="Nguyen L."/>
            <person name="Nguyen N."/>
            <person name="Okwuonu G."/>
            <person name="Ongeri F."/>
            <person name="Pham C."/>
            <person name="Simmons D."/>
            <person name="Wilczek-Boney K."/>
            <person name="Hale W."/>
            <person name="Jakkamsetti A."/>
            <person name="Pham P."/>
            <person name="Ruth R."/>
            <person name="San Lucas F."/>
            <person name="Warren J."/>
            <person name="Zhang J."/>
            <person name="Zhao Z."/>
            <person name="Zhou C."/>
            <person name="Zhu D."/>
            <person name="Lee S."/>
            <person name="Bess C."/>
            <person name="Blankenburg K."/>
            <person name="Forbes L."/>
            <person name="Fu Q."/>
            <person name="Gubbala S."/>
            <person name="Hirani K."/>
            <person name="Jayaseelan J.C."/>
            <person name="Lara F."/>
            <person name="Munidasa M."/>
            <person name="Palculict T."/>
            <person name="Patil S."/>
            <person name="Pu L.-L."/>
            <person name="Saada N."/>
            <person name="Tang L."/>
            <person name="Weissenberger G."/>
            <person name="Zhu Y."/>
            <person name="Hemphill L."/>
            <person name="Shang Y."/>
            <person name="Youmans B."/>
            <person name="Ayvaz T."/>
            <person name="Ross M."/>
            <person name="Santibanez J."/>
            <person name="Aqrawi P."/>
            <person name="Gross S."/>
            <person name="Joshi V."/>
            <person name="Fowler G."/>
            <person name="Nazareth L."/>
            <person name="Reid J."/>
            <person name="Worley K."/>
            <person name="Petrosino J."/>
            <person name="Highlander S."/>
            <person name="Gibbs R."/>
        </authorList>
    </citation>
    <scope>NUCLEOTIDE SEQUENCE [LARGE SCALE GENOMIC DNA]</scope>
    <source>
        <strain evidence="8 9">9715</strain>
    </source>
</reference>
<dbReference type="Pfam" id="PF22310">
    <property type="entry name" value="NMB0315_dom_I"/>
    <property type="match status" value="1"/>
</dbReference>
<evidence type="ECO:0000256" key="1">
    <source>
        <dbReference type="ARBA" id="ARBA00001947"/>
    </source>
</evidence>
<evidence type="ECO:0000259" key="7">
    <source>
        <dbReference type="PROSITE" id="PS51782"/>
    </source>
</evidence>
<keyword evidence="3" id="KW-0479">Metal-binding</keyword>
<dbReference type="PATRIC" id="fig|1030841.3.peg.336"/>
<dbReference type="InterPro" id="IPR018392">
    <property type="entry name" value="LysM"/>
</dbReference>
<evidence type="ECO:0000256" key="6">
    <source>
        <dbReference type="ARBA" id="ARBA00023049"/>
    </source>
</evidence>
<sequence>MKRHLEGVNGVQSAPRNIQDRTVTTEKKPIATTVKKPIRWTLLGIMLPVSAVMTTYAVTEPLPKGLYKAERVSQELPAVFVKSNEVQSSYWAAETVQVGDSLSDVLARAGISEGSIKKALQQSKIDNNLKKLNPGQTVSIRLDSTGDATDIQFFSNDDNGESNLVAIQKVNGQWQASTSEITMKTMPSLRSIVVRTSAQGALAQAGVGIELRESLRDIFSDKVNVDELRPGDQIRLLYNSMYFRGQEMAAGDILAAEVIKGNKTYKAYYYDKGDEGGSYYDERGKSLKHTSAFNVKPVEYTRISSPYGVRMHPVLHTVKMHTGIDYAAPEGTPIRAPADGAVTWKGWKGGYGHTVMLMHANGVETLYGHMSAYAPIGSAVKAGDVIGYVGSTGRSTGPHLHYEARINGQHVNPTTVALPTPKMEQVNMARFNQQREKSDTMLSAIRNLPVTVAQVD</sequence>
<dbReference type="PANTHER" id="PTHR21666:SF288">
    <property type="entry name" value="CELL DIVISION PROTEIN YTFB"/>
    <property type="match status" value="1"/>
</dbReference>
<dbReference type="STRING" id="1030841.HMPREF9370_0333"/>
<keyword evidence="9" id="KW-1185">Reference proteome</keyword>
<evidence type="ECO:0000256" key="2">
    <source>
        <dbReference type="ARBA" id="ARBA00022670"/>
    </source>
</evidence>
<dbReference type="MEROPS" id="M23.009"/>
<dbReference type="FunFam" id="2.70.70.10:FF:000006">
    <property type="entry name" value="M23 family peptidase"/>
    <property type="match status" value="1"/>
</dbReference>
<organism evidence="8 9">
    <name type="scientific">Neisseria wadsworthii 9715</name>
    <dbReference type="NCBI Taxonomy" id="1030841"/>
    <lineage>
        <taxon>Bacteria</taxon>
        <taxon>Pseudomonadati</taxon>
        <taxon>Pseudomonadota</taxon>
        <taxon>Betaproteobacteria</taxon>
        <taxon>Neisseriales</taxon>
        <taxon>Neisseriaceae</taxon>
        <taxon>Neisseria</taxon>
    </lineage>
</organism>
<keyword evidence="6" id="KW-0482">Metalloprotease</keyword>
<comment type="caution">
    <text evidence="8">The sequence shown here is derived from an EMBL/GenBank/DDBJ whole genome shotgun (WGS) entry which is preliminary data.</text>
</comment>
<dbReference type="GO" id="GO:0046872">
    <property type="term" value="F:metal ion binding"/>
    <property type="evidence" value="ECO:0007669"/>
    <property type="project" value="UniProtKB-KW"/>
</dbReference>
<dbReference type="AlphaFoldDB" id="G4CMM4"/>
<dbReference type="CDD" id="cd00118">
    <property type="entry name" value="LysM"/>
    <property type="match status" value="1"/>
</dbReference>
<evidence type="ECO:0000256" key="4">
    <source>
        <dbReference type="ARBA" id="ARBA00022801"/>
    </source>
</evidence>
<evidence type="ECO:0000313" key="8">
    <source>
        <dbReference type="EMBL" id="EGZ51074.1"/>
    </source>
</evidence>
<feature type="domain" description="LysM" evidence="7">
    <location>
        <begin position="92"/>
        <end position="140"/>
    </location>
</feature>
<dbReference type="InterPro" id="IPR054512">
    <property type="entry name" value="NMB0315-like_N"/>
</dbReference>
<dbReference type="InterPro" id="IPR016047">
    <property type="entry name" value="M23ase_b-sheet_dom"/>
</dbReference>
<evidence type="ECO:0000313" key="9">
    <source>
        <dbReference type="Proteomes" id="UP000005336"/>
    </source>
</evidence>
<gene>
    <name evidence="8" type="ORF">HMPREF9370_0333</name>
</gene>
<accession>G4CMM4</accession>
<dbReference type="Pfam" id="PF01551">
    <property type="entry name" value="Peptidase_M23"/>
    <property type="match status" value="1"/>
</dbReference>
<keyword evidence="4" id="KW-0378">Hydrolase</keyword>
<dbReference type="CDD" id="cd12797">
    <property type="entry name" value="M23_peptidase"/>
    <property type="match status" value="1"/>
</dbReference>
<dbReference type="GO" id="GO:0006508">
    <property type="term" value="P:proteolysis"/>
    <property type="evidence" value="ECO:0007669"/>
    <property type="project" value="UniProtKB-KW"/>
</dbReference>
<dbReference type="EMBL" id="AGAZ01000011">
    <property type="protein sequence ID" value="EGZ51074.1"/>
    <property type="molecule type" value="Genomic_DNA"/>
</dbReference>
<evidence type="ECO:0000256" key="3">
    <source>
        <dbReference type="ARBA" id="ARBA00022723"/>
    </source>
</evidence>
<keyword evidence="5" id="KW-0862">Zinc</keyword>
<dbReference type="PANTHER" id="PTHR21666">
    <property type="entry name" value="PEPTIDASE-RELATED"/>
    <property type="match status" value="1"/>
</dbReference>